<feature type="domain" description="FAD dependent oxidoreductase" evidence="6">
    <location>
        <begin position="7"/>
        <end position="398"/>
    </location>
</feature>
<gene>
    <name evidence="7" type="ORF">A1QO_13070</name>
</gene>
<accession>A0A1E5BCP5</accession>
<comment type="cofactor">
    <cofactor evidence="1">
        <name>FAD</name>
        <dbReference type="ChEBI" id="CHEBI:57692"/>
    </cofactor>
</comment>
<dbReference type="OrthoDB" id="9801699at2"/>
<dbReference type="PANTHER" id="PTHR43104:SF2">
    <property type="entry name" value="L-2-HYDROXYGLUTARATE DEHYDROGENASE, MITOCHONDRIAL"/>
    <property type="match status" value="1"/>
</dbReference>
<evidence type="ECO:0000256" key="3">
    <source>
        <dbReference type="ARBA" id="ARBA00022827"/>
    </source>
</evidence>
<proteinExistence type="inferred from homology"/>
<dbReference type="NCBIfam" id="NF008726">
    <property type="entry name" value="PRK11728.1"/>
    <property type="match status" value="1"/>
</dbReference>
<evidence type="ECO:0000256" key="2">
    <source>
        <dbReference type="ARBA" id="ARBA00022630"/>
    </source>
</evidence>
<evidence type="ECO:0000256" key="5">
    <source>
        <dbReference type="ARBA" id="ARBA00037941"/>
    </source>
</evidence>
<dbReference type="PANTHER" id="PTHR43104">
    <property type="entry name" value="L-2-HYDROXYGLUTARATE DEHYDROGENASE, MITOCHONDRIAL"/>
    <property type="match status" value="1"/>
</dbReference>
<dbReference type="AlphaFoldDB" id="A0A1E5BCP5"/>
<evidence type="ECO:0000256" key="1">
    <source>
        <dbReference type="ARBA" id="ARBA00001974"/>
    </source>
</evidence>
<name>A0A1E5BCP5_9VIBR</name>
<keyword evidence="4" id="KW-0560">Oxidoreductase</keyword>
<dbReference type="EMBL" id="AJYQ02000123">
    <property type="protein sequence ID" value="OEE31674.1"/>
    <property type="molecule type" value="Genomic_DNA"/>
</dbReference>
<evidence type="ECO:0000256" key="4">
    <source>
        <dbReference type="ARBA" id="ARBA00023002"/>
    </source>
</evidence>
<dbReference type="Gene3D" id="3.50.50.60">
    <property type="entry name" value="FAD/NAD(P)-binding domain"/>
    <property type="match status" value="1"/>
</dbReference>
<keyword evidence="2" id="KW-0285">Flavoprotein</keyword>
<sequence length="406" mass="44863">MMGKEYDYLVVGGGIVGVSTAWQLKSRFPNKSILLIEKESGWAKHQTGHNSGVIHAGVYYAPGSLKAEFCKKGEQQTKAFCAKHDIKVENCGKLLVATSALELDRMMDLYARCKTNQIDVELLDKNQLSEAEPNIVGLGAILVKSTSIVDYRQVTQKMVEQFIALGGEVSLKTEVIGAHESTSHIQLDTRLDGINTSFVGKFLVTCSGLMADRMTKMLNIAGDFQIIPYRGEYYQLAPKHNNVVNHLIYPMPDPDLPFLGVHLTRMIDGSVTVGPNAVQGWKREGYGSINFSFKDTVQMLGYSGFWKVTKKNLRTGLKEWKNSFWKPGYLKLVNKYCPAIELDDLQAYPAGVRAQAVLSDGTLVHDFLFANSIRSLHVCNAPSPAATSAIPIGEYICDKIVESSLD</sequence>
<dbReference type="Proteomes" id="UP000094741">
    <property type="component" value="Unassembled WGS sequence"/>
</dbReference>
<organism evidence="7 8">
    <name type="scientific">Vibrio genomosp. F10 str. ZF-129</name>
    <dbReference type="NCBI Taxonomy" id="1187848"/>
    <lineage>
        <taxon>Bacteria</taxon>
        <taxon>Pseudomonadati</taxon>
        <taxon>Pseudomonadota</taxon>
        <taxon>Gammaproteobacteria</taxon>
        <taxon>Vibrionales</taxon>
        <taxon>Vibrionaceae</taxon>
        <taxon>Vibrio</taxon>
    </lineage>
</organism>
<keyword evidence="3" id="KW-0274">FAD</keyword>
<dbReference type="GO" id="GO:0047545">
    <property type="term" value="F:(S)-2-hydroxyglutarate dehydrogenase activity"/>
    <property type="evidence" value="ECO:0007669"/>
    <property type="project" value="TreeGrafter"/>
</dbReference>
<protein>
    <submittedName>
        <fullName evidence="7">Hydroxyglutarate oxidase</fullName>
    </submittedName>
</protein>
<dbReference type="InterPro" id="IPR006076">
    <property type="entry name" value="FAD-dep_OxRdtase"/>
</dbReference>
<dbReference type="eggNOG" id="COG0579">
    <property type="taxonomic scope" value="Bacteria"/>
</dbReference>
<evidence type="ECO:0000259" key="6">
    <source>
        <dbReference type="Pfam" id="PF01266"/>
    </source>
</evidence>
<dbReference type="Pfam" id="PF01266">
    <property type="entry name" value="DAO"/>
    <property type="match status" value="1"/>
</dbReference>
<evidence type="ECO:0000313" key="8">
    <source>
        <dbReference type="Proteomes" id="UP000094741"/>
    </source>
</evidence>
<dbReference type="GO" id="GO:0005737">
    <property type="term" value="C:cytoplasm"/>
    <property type="evidence" value="ECO:0007669"/>
    <property type="project" value="TreeGrafter"/>
</dbReference>
<dbReference type="InterPro" id="IPR036188">
    <property type="entry name" value="FAD/NAD-bd_sf"/>
</dbReference>
<dbReference type="Gene3D" id="3.30.9.10">
    <property type="entry name" value="D-Amino Acid Oxidase, subunit A, domain 2"/>
    <property type="match status" value="1"/>
</dbReference>
<reference evidence="7 8" key="1">
    <citation type="journal article" date="2012" name="Science">
        <title>Ecological populations of bacteria act as socially cohesive units of antibiotic production and resistance.</title>
        <authorList>
            <person name="Cordero O.X."/>
            <person name="Wildschutte H."/>
            <person name="Kirkup B."/>
            <person name="Proehl S."/>
            <person name="Ngo L."/>
            <person name="Hussain F."/>
            <person name="Le Roux F."/>
            <person name="Mincer T."/>
            <person name="Polz M.F."/>
        </authorList>
    </citation>
    <scope>NUCLEOTIDE SEQUENCE [LARGE SCALE GENOMIC DNA]</scope>
    <source>
        <strain evidence="7 8">ZF-129</strain>
    </source>
</reference>
<dbReference type="SUPFAM" id="SSF51905">
    <property type="entry name" value="FAD/NAD(P)-binding domain"/>
    <property type="match status" value="1"/>
</dbReference>
<dbReference type="STRING" id="1187848.A1QO_13070"/>
<evidence type="ECO:0000313" key="7">
    <source>
        <dbReference type="EMBL" id="OEE31674.1"/>
    </source>
</evidence>
<comment type="caution">
    <text evidence="7">The sequence shown here is derived from an EMBL/GenBank/DDBJ whole genome shotgun (WGS) entry which is preliminary data.</text>
</comment>
<comment type="similarity">
    <text evidence="5">Belongs to the L2HGDH family.</text>
</comment>